<keyword evidence="2" id="KW-1185">Reference proteome</keyword>
<comment type="caution">
    <text evidence="1">The sequence shown here is derived from an EMBL/GenBank/DDBJ whole genome shotgun (WGS) entry which is preliminary data.</text>
</comment>
<dbReference type="CDD" id="cd00866">
    <property type="entry name" value="PEBP_euk"/>
    <property type="match status" value="2"/>
</dbReference>
<name>A0A8T0EWB6_ARGBR</name>
<organism evidence="1 2">
    <name type="scientific">Argiope bruennichi</name>
    <name type="common">Wasp spider</name>
    <name type="synonym">Aranea bruennichi</name>
    <dbReference type="NCBI Taxonomy" id="94029"/>
    <lineage>
        <taxon>Eukaryota</taxon>
        <taxon>Metazoa</taxon>
        <taxon>Ecdysozoa</taxon>
        <taxon>Arthropoda</taxon>
        <taxon>Chelicerata</taxon>
        <taxon>Arachnida</taxon>
        <taxon>Araneae</taxon>
        <taxon>Araneomorphae</taxon>
        <taxon>Entelegynae</taxon>
        <taxon>Araneoidea</taxon>
        <taxon>Araneidae</taxon>
        <taxon>Argiope</taxon>
    </lineage>
</organism>
<dbReference type="AlphaFoldDB" id="A0A8T0EWB6"/>
<dbReference type="SUPFAM" id="SSF49777">
    <property type="entry name" value="PEBP-like"/>
    <property type="match status" value="4"/>
</dbReference>
<sequence>MKVWDTRHTFGAILGPPGSRKCAYIYAQKNECNLNNFRTSGIVPNKLSSVPAEAMKIEYDGVPVTCGNLLSRKVTHDPPTVVEYKADKSKLYTLIMFDPDVTTPQNPDVADFRHWLVENIPGDDVKSGDMISPYFPTNPAPYSDAHRYTFVVYEQPEGKKLNDNFPNKPNKRTHFDLNKFIEDRNLQDPDAPTPQNPNLAIYRHWMFENVPGNIIQNGDLVTSYDAPQAPTFSVCFSRISAIEVDCDLNKFRTSNIVPKIIPTLPHSPLLVKFNNRAVACGNEFTRAETKLHPTVVDFDADIKKLYTFIMIDPDTTTPQYPDLANYLHWLIENVPGNVVLNGDSVTSYDPPQAPTFSGRVFTHTETVEDVCNFRSNGIVPDKVYSMPESVMKTKDPPTVVKYKSDPNKLYTLAMIDPDVFTPQNPTAAHYRHWLIENIPGDRVESGDVVSPYYPTAPPSYSDAHRYIFLAYEQPNGQRLNDSMPNESEKRMNFDPMQFIKDRNLQAGVERGVPAQVSYDETRNPVRV</sequence>
<reference evidence="1" key="1">
    <citation type="journal article" date="2020" name="bioRxiv">
        <title>Chromosome-level reference genome of the European wasp spider Argiope bruennichi: a resource for studies on range expansion and evolutionary adaptation.</title>
        <authorList>
            <person name="Sheffer M.M."/>
            <person name="Hoppe A."/>
            <person name="Krehenwinkel H."/>
            <person name="Uhl G."/>
            <person name="Kuss A.W."/>
            <person name="Jensen L."/>
            <person name="Jensen C."/>
            <person name="Gillespie R.G."/>
            <person name="Hoff K.J."/>
            <person name="Prost S."/>
        </authorList>
    </citation>
    <scope>NUCLEOTIDE SEQUENCE</scope>
</reference>
<dbReference type="Gene3D" id="3.90.280.10">
    <property type="entry name" value="PEBP-like"/>
    <property type="match status" value="4"/>
</dbReference>
<dbReference type="PANTHER" id="PTHR11362">
    <property type="entry name" value="PHOSPHATIDYLETHANOLAMINE-BINDING PROTEIN"/>
    <property type="match status" value="1"/>
</dbReference>
<dbReference type="InterPro" id="IPR035810">
    <property type="entry name" value="PEBP_euk"/>
</dbReference>
<protein>
    <submittedName>
        <fullName evidence="1">OV-16 antigen like protein</fullName>
    </submittedName>
</protein>
<proteinExistence type="predicted"/>
<reference evidence="1" key="2">
    <citation type="submission" date="2020-06" db="EMBL/GenBank/DDBJ databases">
        <authorList>
            <person name="Sheffer M."/>
        </authorList>
    </citation>
    <scope>NUCLEOTIDE SEQUENCE</scope>
</reference>
<dbReference type="EMBL" id="JABXBU010001863">
    <property type="protein sequence ID" value="KAF8782390.1"/>
    <property type="molecule type" value="Genomic_DNA"/>
</dbReference>
<dbReference type="InterPro" id="IPR008914">
    <property type="entry name" value="PEBP"/>
</dbReference>
<evidence type="ECO:0000313" key="1">
    <source>
        <dbReference type="EMBL" id="KAF8782390.1"/>
    </source>
</evidence>
<dbReference type="PANTHER" id="PTHR11362:SF82">
    <property type="entry name" value="PHOSPHATIDYLETHANOLAMINE-BINDING PROTEIN 4"/>
    <property type="match status" value="1"/>
</dbReference>
<dbReference type="Proteomes" id="UP000807504">
    <property type="component" value="Unassembled WGS sequence"/>
</dbReference>
<evidence type="ECO:0000313" key="2">
    <source>
        <dbReference type="Proteomes" id="UP000807504"/>
    </source>
</evidence>
<dbReference type="Pfam" id="PF01161">
    <property type="entry name" value="PBP"/>
    <property type="match status" value="2"/>
</dbReference>
<dbReference type="InterPro" id="IPR036610">
    <property type="entry name" value="PEBP-like_sf"/>
</dbReference>
<accession>A0A8T0EWB6</accession>
<gene>
    <name evidence="1" type="ORF">HNY73_012682</name>
</gene>